<protein>
    <submittedName>
        <fullName evidence="2">Glycosyltransferase</fullName>
    </submittedName>
</protein>
<dbReference type="PANTHER" id="PTHR43179">
    <property type="entry name" value="RHAMNOSYLTRANSFERASE WBBL"/>
    <property type="match status" value="1"/>
</dbReference>
<dbReference type="InterPro" id="IPR001173">
    <property type="entry name" value="Glyco_trans_2-like"/>
</dbReference>
<accession>A0ABR8BIY9</accession>
<proteinExistence type="predicted"/>
<keyword evidence="3" id="KW-1185">Reference proteome</keyword>
<dbReference type="Proteomes" id="UP000621307">
    <property type="component" value="Unassembled WGS sequence"/>
</dbReference>
<sequence length="337" mass="38801">MTNSSATPDVTIIVSPRERFSCTREALESIYENSDYPFQLIYIDGASPRHIQKYLAEQAQQKQFHLIRTDYYLSPNHARNLGLGQVTTKYVVFIDNDVVVTPGWLKPLVQCAEETGATIVSPLICQGSPLHTEVHCAGGESRIKVETKGDITRRKMIEKIYKQGRKVADVLPHLQRQQTGLAEFHCMMVRTEIFQQIGLLDEALLNTKEHVDLCILVADAGGTVYLEPESVMTYITSKPLEQTDINYYMLRWSDAWELASLKRLSEKWNLTEDEYFKNKYKRLGWRRQMAIISPFVRKLPIGKFGWRVVGKLLLTIDKVVNRYITTRYAQKHLQNLS</sequence>
<feature type="domain" description="Glycosyltransferase 2-like" evidence="1">
    <location>
        <begin position="14"/>
        <end position="127"/>
    </location>
</feature>
<dbReference type="RefSeq" id="WP_190569003.1">
    <property type="nucleotide sequence ID" value="NZ_JACJQL010000032.1"/>
</dbReference>
<dbReference type="EMBL" id="JACJQL010000032">
    <property type="protein sequence ID" value="MBD2253470.1"/>
    <property type="molecule type" value="Genomic_DNA"/>
</dbReference>
<dbReference type="SUPFAM" id="SSF53448">
    <property type="entry name" value="Nucleotide-diphospho-sugar transferases"/>
    <property type="match status" value="1"/>
</dbReference>
<evidence type="ECO:0000313" key="2">
    <source>
        <dbReference type="EMBL" id="MBD2253470.1"/>
    </source>
</evidence>
<gene>
    <name evidence="2" type="ORF">H6G14_19520</name>
</gene>
<comment type="caution">
    <text evidence="2">The sequence shown here is derived from an EMBL/GenBank/DDBJ whole genome shotgun (WGS) entry which is preliminary data.</text>
</comment>
<dbReference type="InterPro" id="IPR029044">
    <property type="entry name" value="Nucleotide-diphossugar_trans"/>
</dbReference>
<name>A0ABR8BIY9_9NOSO</name>
<dbReference type="Pfam" id="PF00535">
    <property type="entry name" value="Glycos_transf_2"/>
    <property type="match status" value="1"/>
</dbReference>
<evidence type="ECO:0000259" key="1">
    <source>
        <dbReference type="Pfam" id="PF00535"/>
    </source>
</evidence>
<reference evidence="2 3" key="1">
    <citation type="journal article" date="2020" name="ISME J.">
        <title>Comparative genomics reveals insights into cyanobacterial evolution and habitat adaptation.</title>
        <authorList>
            <person name="Chen M.Y."/>
            <person name="Teng W.K."/>
            <person name="Zhao L."/>
            <person name="Hu C.X."/>
            <person name="Zhou Y.K."/>
            <person name="Han B.P."/>
            <person name="Song L.R."/>
            <person name="Shu W.S."/>
        </authorList>
    </citation>
    <scope>NUCLEOTIDE SEQUENCE [LARGE SCALE GENOMIC DNA]</scope>
    <source>
        <strain evidence="2 3">FACHB-3921</strain>
    </source>
</reference>
<evidence type="ECO:0000313" key="3">
    <source>
        <dbReference type="Proteomes" id="UP000621307"/>
    </source>
</evidence>
<organism evidence="2 3">
    <name type="scientific">Nostoc parmelioides FACHB-3921</name>
    <dbReference type="NCBI Taxonomy" id="2692909"/>
    <lineage>
        <taxon>Bacteria</taxon>
        <taxon>Bacillati</taxon>
        <taxon>Cyanobacteriota</taxon>
        <taxon>Cyanophyceae</taxon>
        <taxon>Nostocales</taxon>
        <taxon>Nostocaceae</taxon>
        <taxon>Nostoc</taxon>
    </lineage>
</organism>
<dbReference type="PANTHER" id="PTHR43179:SF7">
    <property type="entry name" value="RHAMNOSYLTRANSFERASE WBBL"/>
    <property type="match status" value="1"/>
</dbReference>
<dbReference type="Gene3D" id="3.90.550.10">
    <property type="entry name" value="Spore Coat Polysaccharide Biosynthesis Protein SpsA, Chain A"/>
    <property type="match status" value="1"/>
</dbReference>